<feature type="transmembrane region" description="Helical" evidence="1">
    <location>
        <begin position="309"/>
        <end position="327"/>
    </location>
</feature>
<feature type="transmembrane region" description="Helical" evidence="1">
    <location>
        <begin position="120"/>
        <end position="139"/>
    </location>
</feature>
<gene>
    <name evidence="2" type="ORF">P7228_08440</name>
</gene>
<proteinExistence type="predicted"/>
<dbReference type="RefSeq" id="WP_278014803.1">
    <property type="nucleotide sequence ID" value="NZ_CP121106.1"/>
</dbReference>
<feature type="transmembrane region" description="Helical" evidence="1">
    <location>
        <begin position="151"/>
        <end position="171"/>
    </location>
</feature>
<feature type="transmembrane region" description="Helical" evidence="1">
    <location>
        <begin position="194"/>
        <end position="222"/>
    </location>
</feature>
<evidence type="ECO:0000256" key="1">
    <source>
        <dbReference type="SAM" id="Phobius"/>
    </source>
</evidence>
<keyword evidence="1" id="KW-0472">Membrane</keyword>
<feature type="transmembrane region" description="Helical" evidence="1">
    <location>
        <begin position="333"/>
        <end position="354"/>
    </location>
</feature>
<feature type="transmembrane region" description="Helical" evidence="1">
    <location>
        <begin position="15"/>
        <end position="33"/>
    </location>
</feature>
<organism evidence="2 3">
    <name type="scientific">Altererythrobacter arenosus</name>
    <dbReference type="NCBI Taxonomy" id="3032592"/>
    <lineage>
        <taxon>Bacteria</taxon>
        <taxon>Pseudomonadati</taxon>
        <taxon>Pseudomonadota</taxon>
        <taxon>Alphaproteobacteria</taxon>
        <taxon>Sphingomonadales</taxon>
        <taxon>Erythrobacteraceae</taxon>
        <taxon>Altererythrobacter</taxon>
    </lineage>
</organism>
<dbReference type="EMBL" id="CP121106">
    <property type="protein sequence ID" value="WFL76037.1"/>
    <property type="molecule type" value="Genomic_DNA"/>
</dbReference>
<evidence type="ECO:0000313" key="3">
    <source>
        <dbReference type="Proteomes" id="UP001215827"/>
    </source>
</evidence>
<sequence length="365" mass="39569">MGEATRFAEWTRGQALALLAFTAIVLLAAALLYRAPVTGQGTAPAAAAPTSAPVAADERSGRDTDLALYDVIIERVAAGENYYDVAVEEQRARNFPVRPGFAVRLPTLATISAAVGPGGVWAMAAILGLLLVWAWWRRLSPIIARPPRKMIAVGLVLLGIAVSYKPIYFVLHELWSGVLLAIALALQRPGKWRAAWVAAALALAIREHALPFVLLMGALALWRRDWREAGAWVALALLFLVLLAIHVGTVAQLTSDADQLSPSWLALRGPQGWLESITLTSGLYLLPAWLGAPLMFLPLLGWAALKERIGLEALLLFAGYGLLFMIAGRENNFYWGLMVVPAWFVGLYWVPAALRDLVTSARKPA</sequence>
<keyword evidence="1" id="KW-1133">Transmembrane helix</keyword>
<name>A0ABY8FMF3_9SPHN</name>
<evidence type="ECO:0000313" key="2">
    <source>
        <dbReference type="EMBL" id="WFL76037.1"/>
    </source>
</evidence>
<feature type="transmembrane region" description="Helical" evidence="1">
    <location>
        <begin position="273"/>
        <end position="297"/>
    </location>
</feature>
<protein>
    <recommendedName>
        <fullName evidence="4">DUF2029 domain-containing protein</fullName>
    </recommendedName>
</protein>
<feature type="transmembrane region" description="Helical" evidence="1">
    <location>
        <begin position="229"/>
        <end position="253"/>
    </location>
</feature>
<evidence type="ECO:0008006" key="4">
    <source>
        <dbReference type="Google" id="ProtNLM"/>
    </source>
</evidence>
<reference evidence="2 3" key="1">
    <citation type="submission" date="2023-03" db="EMBL/GenBank/DDBJ databases">
        <title>Altererythrobacter sp. CAU 1644 isolated from sand.</title>
        <authorList>
            <person name="Kim W."/>
        </authorList>
    </citation>
    <scope>NUCLEOTIDE SEQUENCE [LARGE SCALE GENOMIC DNA]</scope>
    <source>
        <strain evidence="2 3">CAU 1644</strain>
    </source>
</reference>
<keyword evidence="3" id="KW-1185">Reference proteome</keyword>
<keyword evidence="1" id="KW-0812">Transmembrane</keyword>
<dbReference type="Proteomes" id="UP001215827">
    <property type="component" value="Chromosome"/>
</dbReference>
<accession>A0ABY8FMF3</accession>